<accession>A0A7S5RFH0</accession>
<feature type="region of interest" description="Disordered" evidence="1">
    <location>
        <begin position="1"/>
        <end position="21"/>
    </location>
</feature>
<evidence type="ECO:0000256" key="1">
    <source>
        <dbReference type="SAM" id="MobiDB-lite"/>
    </source>
</evidence>
<evidence type="ECO:0000313" key="3">
    <source>
        <dbReference type="Proteomes" id="UP000626490"/>
    </source>
</evidence>
<reference evidence="2" key="1">
    <citation type="submission" date="2020-01" db="EMBL/GenBank/DDBJ databases">
        <title>Patterns of diversity and host range of bacteriophage communities associated with bean-nodulatin bacteria.</title>
        <authorList>
            <person name="Vann Cauwenberghe J."/>
            <person name="Santamaria R.I."/>
            <person name="Bustos P."/>
            <person name="Juarez S."/>
            <person name="Gonzalez V."/>
        </authorList>
    </citation>
    <scope>NUCLEOTIDE SEQUENCE</scope>
</reference>
<organism evidence="2 3">
    <name type="scientific">Rhizobium phage RHph_I1_6</name>
    <dbReference type="NCBI Taxonomy" id="2509728"/>
    <lineage>
        <taxon>Viruses</taxon>
        <taxon>Duplodnaviria</taxon>
        <taxon>Heunggongvirae</taxon>
        <taxon>Uroviricota</taxon>
        <taxon>Caudoviricetes</taxon>
        <taxon>Schitoviridae</taxon>
        <taxon>Demetervirinae</taxon>
        <taxon>Cyamitesvirus</taxon>
        <taxon>Cyamitesvirus I16</taxon>
    </lineage>
</organism>
<name>A0A7S5RFH0_9CAUD</name>
<dbReference type="Proteomes" id="UP000626490">
    <property type="component" value="Segment"/>
</dbReference>
<gene>
    <name evidence="2" type="ORF">EVC27_048</name>
</gene>
<dbReference type="EMBL" id="MN988555">
    <property type="protein sequence ID" value="QIG76573.1"/>
    <property type="molecule type" value="Genomic_DNA"/>
</dbReference>
<feature type="compositionally biased region" description="Basic and acidic residues" evidence="1">
    <location>
        <begin position="10"/>
        <end position="21"/>
    </location>
</feature>
<sequence>MYLGGKTRNKRDSLPKNVRKENGRRHKVFILEQRELGEKFEVPMKELVDTTPNEGDLMFSGAFGQRLRFDY</sequence>
<proteinExistence type="predicted"/>
<evidence type="ECO:0000313" key="2">
    <source>
        <dbReference type="EMBL" id="QIG76573.1"/>
    </source>
</evidence>
<keyword evidence="3" id="KW-1185">Reference proteome</keyword>
<protein>
    <submittedName>
        <fullName evidence="2">Uncharacterized protein</fullName>
    </submittedName>
</protein>